<dbReference type="Proteomes" id="UP000478837">
    <property type="component" value="Unassembled WGS sequence"/>
</dbReference>
<dbReference type="RefSeq" id="WP_163112610.1">
    <property type="nucleotide sequence ID" value="NZ_JAAAWP010000012.1"/>
</dbReference>
<reference evidence="1 2" key="1">
    <citation type="submission" date="2020-01" db="EMBL/GenBank/DDBJ databases">
        <title>Genomes of bacteria type strains.</title>
        <authorList>
            <person name="Chen J."/>
            <person name="Zhu S."/>
            <person name="Yang J."/>
        </authorList>
    </citation>
    <scope>NUCLEOTIDE SEQUENCE [LARGE SCALE GENOMIC DNA]</scope>
    <source>
        <strain evidence="1 2">LMG 22958</strain>
    </source>
</reference>
<dbReference type="AlphaFoldDB" id="A0A6L9MXP0"/>
<evidence type="ECO:0000313" key="2">
    <source>
        <dbReference type="Proteomes" id="UP000478837"/>
    </source>
</evidence>
<comment type="caution">
    <text evidence="1">The sequence shown here is derived from an EMBL/GenBank/DDBJ whole genome shotgun (WGS) entry which is preliminary data.</text>
</comment>
<protein>
    <recommendedName>
        <fullName evidence="3">SGNH/GDSL hydrolase family protein</fullName>
    </recommendedName>
</protein>
<dbReference type="GO" id="GO:0016788">
    <property type="term" value="F:hydrolase activity, acting on ester bonds"/>
    <property type="evidence" value="ECO:0007669"/>
    <property type="project" value="UniProtKB-ARBA"/>
</dbReference>
<evidence type="ECO:0008006" key="3">
    <source>
        <dbReference type="Google" id="ProtNLM"/>
    </source>
</evidence>
<keyword evidence="2" id="KW-1185">Reference proteome</keyword>
<organism evidence="1 2">
    <name type="scientific">Alteromonas hispanica</name>
    <dbReference type="NCBI Taxonomy" id="315421"/>
    <lineage>
        <taxon>Bacteria</taxon>
        <taxon>Pseudomonadati</taxon>
        <taxon>Pseudomonadota</taxon>
        <taxon>Gammaproteobacteria</taxon>
        <taxon>Alteromonadales</taxon>
        <taxon>Alteromonadaceae</taxon>
        <taxon>Alteromonas/Salinimonas group</taxon>
        <taxon>Alteromonas</taxon>
    </lineage>
</organism>
<dbReference type="Gene3D" id="3.40.50.1110">
    <property type="entry name" value="SGNH hydrolase"/>
    <property type="match status" value="1"/>
</dbReference>
<name>A0A6L9MXP0_9ALTE</name>
<dbReference type="SUPFAM" id="SSF52266">
    <property type="entry name" value="SGNH hydrolase"/>
    <property type="match status" value="1"/>
</dbReference>
<dbReference type="EMBL" id="JAAAWP010000012">
    <property type="protein sequence ID" value="NDW22928.1"/>
    <property type="molecule type" value="Genomic_DNA"/>
</dbReference>
<accession>A0A6L9MXP0</accession>
<evidence type="ECO:0000313" key="1">
    <source>
        <dbReference type="EMBL" id="NDW22928.1"/>
    </source>
</evidence>
<sequence>MTKIFTIGDSISQGFMSGSAANTRLSYSTLLAEALGETNYRYYRWDERYKTKIDLERIFRALERKFGSNIRGLEWLNAFSVINGVLDQAEDYYERGEGMPGLPVGSPFDSIGFHNVAVEGMDVGDAFMVTPQSCLDAIAKGDASGDGYLHAVGNPFSRNAYRILNPLGDKGMAEFGNFTAVDWLKRCAKEEGVENLFLWLGANNALGTVLSLSIQQTPNDPDRVLKASREERSKWNLWHPNDFKAEYTALLDKVVDAMQENKEADWKVFVGTVPLVTIAPIAKGMGEKRVITDPSRPGKKALYYEFYSYFPLSDSAAKDCGKYLPFRDALFIDKTIVEFNRIITTLVAKKNKDLGREHFHIVDIGRDLTDMAWKRNFGEPSYPLPEALQFIYPPIDTKYYDTSPEGDIASGGIFSLDGVHPTAIGQGIIAEEFLKAVKEARPEENVKSLDWQKIIASDSLRAKPITLMRELYEHDKLVKFICSVGDIINLKD</sequence>
<dbReference type="InterPro" id="IPR036514">
    <property type="entry name" value="SGNH_hydro_sf"/>
</dbReference>
<proteinExistence type="predicted"/>
<gene>
    <name evidence="1" type="ORF">GTW09_15505</name>
</gene>